<feature type="transmembrane region" description="Helical" evidence="2">
    <location>
        <begin position="353"/>
        <end position="373"/>
    </location>
</feature>
<dbReference type="InterPro" id="IPR010897">
    <property type="entry name" value="Spore_II_P"/>
</dbReference>
<dbReference type="Pfam" id="PF07454">
    <property type="entry name" value="SpoIIP"/>
    <property type="match status" value="1"/>
</dbReference>
<reference evidence="3 4" key="1">
    <citation type="journal article" date="2024" name="Front. Microbiol.">
        <title>Novel thermophilic genera Geochorda gen. nov. and Carboxydochorda gen. nov. from the deep terrestrial subsurface reveal the ecophysiological diversity in the class Limnochordia.</title>
        <authorList>
            <person name="Karnachuk O.V."/>
            <person name="Lukina A.P."/>
            <person name="Avakyan M.R."/>
            <person name="Kadnikov V.V."/>
            <person name="Begmatov S."/>
            <person name="Beletsky A.V."/>
            <person name="Vlasova K.G."/>
            <person name="Novikov A.A."/>
            <person name="Shcherbakova V.A."/>
            <person name="Mardanov A.V."/>
            <person name="Ravin N.V."/>
        </authorList>
    </citation>
    <scope>NUCLEOTIDE SEQUENCE [LARGE SCALE GENOMIC DNA]</scope>
    <source>
        <strain evidence="3 4">L945</strain>
    </source>
</reference>
<gene>
    <name evidence="3" type="primary">spoIIP</name>
    <name evidence="3" type="ORF">U7230_06825</name>
</gene>
<dbReference type="Proteomes" id="UP001332192">
    <property type="component" value="Chromosome"/>
</dbReference>
<proteinExistence type="predicted"/>
<keyword evidence="2" id="KW-0472">Membrane</keyword>
<dbReference type="EMBL" id="CP141615">
    <property type="protein sequence ID" value="WRP18702.1"/>
    <property type="molecule type" value="Genomic_DNA"/>
</dbReference>
<name>A0ABZ1C0U9_9FIRM</name>
<dbReference type="NCBIfam" id="TIGR02867">
    <property type="entry name" value="spore_II_P"/>
    <property type="match status" value="1"/>
</dbReference>
<feature type="region of interest" description="Disordered" evidence="1">
    <location>
        <begin position="116"/>
        <end position="136"/>
    </location>
</feature>
<evidence type="ECO:0000256" key="2">
    <source>
        <dbReference type="SAM" id="Phobius"/>
    </source>
</evidence>
<keyword evidence="2" id="KW-1133">Transmembrane helix</keyword>
<accession>A0ABZ1C0U9</accession>
<keyword evidence="4" id="KW-1185">Reference proteome</keyword>
<feature type="compositionally biased region" description="Low complexity" evidence="1">
    <location>
        <begin position="117"/>
        <end position="136"/>
    </location>
</feature>
<evidence type="ECO:0000256" key="1">
    <source>
        <dbReference type="SAM" id="MobiDB-lite"/>
    </source>
</evidence>
<evidence type="ECO:0000313" key="3">
    <source>
        <dbReference type="EMBL" id="WRP18702.1"/>
    </source>
</evidence>
<dbReference type="RefSeq" id="WP_324717975.1">
    <property type="nucleotide sequence ID" value="NZ_CP141615.1"/>
</dbReference>
<organism evidence="3 4">
    <name type="scientific">Carboxydichorda subterranea</name>
    <dbReference type="NCBI Taxonomy" id="3109565"/>
    <lineage>
        <taxon>Bacteria</taxon>
        <taxon>Bacillati</taxon>
        <taxon>Bacillota</taxon>
        <taxon>Limnochordia</taxon>
        <taxon>Limnochordales</taxon>
        <taxon>Geochordaceae</taxon>
        <taxon>Carboxydichorda</taxon>
    </lineage>
</organism>
<keyword evidence="2" id="KW-0812">Transmembrane</keyword>
<protein>
    <submittedName>
        <fullName evidence="3">Stage II sporulation protein P</fullName>
    </submittedName>
</protein>
<evidence type="ECO:0000313" key="4">
    <source>
        <dbReference type="Proteomes" id="UP001332192"/>
    </source>
</evidence>
<sequence>MGGIGRPDRSRAAWLLVTVLAWSWGTSGALAAEARLAGSGADEDLHRFVRLVAADGEPLLVTGFPLSTGDRFVAPDDRMFEVVSVKDGLARARELGRVRTGSALLRPLLAMPGSGPGPSVAEAAAAPPTAAGTRTSGRLRGPIAIYHTHSDESYLPTSGRTNVPWNGDVFKVGAVMSELFRRARVPVYHSYARHDPHDGLAYARSRRTAMRLLRLRPSSLIDVHRDTPPAWVYRTEIGGQTMSAVLLVVGRQNPGIRANEAFAFSIKGYADRTYPRLIRGILYAAGDYNQDLHPRAILTEVGSTYNTLGEAERGARLLAGVFPAVLAGIRVNPREQPPPDPTRVDRVASRSGWQTAFAIIVVVAAGGAIFLLINEDGYEWLARWKERLARRLRL</sequence>